<sequence length="123" mass="13508">MDGFEAALDDLLDASKKVSEAADVVAGVRDSVKGMDLHAEPPRHFGDISGLLHRRPATAFGDSLGMSSVAYAYDQHRRRTADKLDELRQNTEATARALGRVAELYEESDTIAQSHLTRLHKSM</sequence>
<keyword evidence="2" id="KW-1185">Reference proteome</keyword>
<evidence type="ECO:0000313" key="1">
    <source>
        <dbReference type="EMBL" id="GLY63930.1"/>
    </source>
</evidence>
<proteinExistence type="predicted"/>
<gene>
    <name evidence="1" type="ORF">Atai01_05490</name>
</gene>
<dbReference type="Proteomes" id="UP001165136">
    <property type="component" value="Unassembled WGS sequence"/>
</dbReference>
<name>A0A9W6QVY3_9PSEU</name>
<evidence type="ECO:0000313" key="2">
    <source>
        <dbReference type="Proteomes" id="UP001165136"/>
    </source>
</evidence>
<dbReference type="EMBL" id="BSTI01000001">
    <property type="protein sequence ID" value="GLY63930.1"/>
    <property type="molecule type" value="Genomic_DNA"/>
</dbReference>
<comment type="caution">
    <text evidence="1">The sequence shown here is derived from an EMBL/GenBank/DDBJ whole genome shotgun (WGS) entry which is preliminary data.</text>
</comment>
<protein>
    <submittedName>
        <fullName evidence="1">Uncharacterized protein</fullName>
    </submittedName>
</protein>
<reference evidence="1" key="1">
    <citation type="submission" date="2023-03" db="EMBL/GenBank/DDBJ databases">
        <title>Amycolatopsis taiwanensis NBRC 103393.</title>
        <authorList>
            <person name="Ichikawa N."/>
            <person name="Sato H."/>
            <person name="Tonouchi N."/>
        </authorList>
    </citation>
    <scope>NUCLEOTIDE SEQUENCE</scope>
    <source>
        <strain evidence="1">NBRC 103393</strain>
    </source>
</reference>
<organism evidence="1 2">
    <name type="scientific">Amycolatopsis taiwanensis</name>
    <dbReference type="NCBI Taxonomy" id="342230"/>
    <lineage>
        <taxon>Bacteria</taxon>
        <taxon>Bacillati</taxon>
        <taxon>Actinomycetota</taxon>
        <taxon>Actinomycetes</taxon>
        <taxon>Pseudonocardiales</taxon>
        <taxon>Pseudonocardiaceae</taxon>
        <taxon>Amycolatopsis</taxon>
    </lineage>
</organism>
<accession>A0A9W6QVY3</accession>
<dbReference type="RefSeq" id="WP_285485741.1">
    <property type="nucleotide sequence ID" value="NZ_BSTI01000001.1"/>
</dbReference>
<dbReference type="AlphaFoldDB" id="A0A9W6QVY3"/>